<dbReference type="Gene3D" id="3.30.1050.10">
    <property type="entry name" value="SCP2 sterol-binding domain"/>
    <property type="match status" value="1"/>
</dbReference>
<name>X1JH32_9ZZZZ</name>
<dbReference type="AlphaFoldDB" id="X1JH32"/>
<dbReference type="EMBL" id="BARU01030947">
    <property type="protein sequence ID" value="GAH69048.1"/>
    <property type="molecule type" value="Genomic_DNA"/>
</dbReference>
<gene>
    <name evidence="1" type="ORF">S03H2_49010</name>
</gene>
<evidence type="ECO:0000313" key="1">
    <source>
        <dbReference type="EMBL" id="GAH69048.1"/>
    </source>
</evidence>
<organism evidence="1">
    <name type="scientific">marine sediment metagenome</name>
    <dbReference type="NCBI Taxonomy" id="412755"/>
    <lineage>
        <taxon>unclassified sequences</taxon>
        <taxon>metagenomes</taxon>
        <taxon>ecological metagenomes</taxon>
    </lineage>
</organism>
<sequence>MGIASESLTKIVENMSGNAKVEAVFVTNISGKEVDWDMIFQFNLDNEDSFYLKVKGRKAELINGTASDPNIIMTGDNNAIVKICNGKGDFTHAISREQIKVTKGKIIEVIRLTRAITLVLKTK</sequence>
<comment type="caution">
    <text evidence="1">The sequence shown here is derived from an EMBL/GenBank/DDBJ whole genome shotgun (WGS) entry which is preliminary data.</text>
</comment>
<dbReference type="InterPro" id="IPR036527">
    <property type="entry name" value="SCP2_sterol-bd_dom_sf"/>
</dbReference>
<reference evidence="1" key="1">
    <citation type="journal article" date="2014" name="Front. Microbiol.">
        <title>High frequency of phylogenetically diverse reductive dehalogenase-homologous genes in deep subseafloor sedimentary metagenomes.</title>
        <authorList>
            <person name="Kawai M."/>
            <person name="Futagami T."/>
            <person name="Toyoda A."/>
            <person name="Takaki Y."/>
            <person name="Nishi S."/>
            <person name="Hori S."/>
            <person name="Arai W."/>
            <person name="Tsubouchi T."/>
            <person name="Morono Y."/>
            <person name="Uchiyama I."/>
            <person name="Ito T."/>
            <person name="Fujiyama A."/>
            <person name="Inagaki F."/>
            <person name="Takami H."/>
        </authorList>
    </citation>
    <scope>NUCLEOTIDE SEQUENCE</scope>
    <source>
        <strain evidence="1">Expedition CK06-06</strain>
    </source>
</reference>
<dbReference type="SUPFAM" id="SSF55718">
    <property type="entry name" value="SCP-like"/>
    <property type="match status" value="1"/>
</dbReference>
<proteinExistence type="predicted"/>
<accession>X1JH32</accession>
<protein>
    <submittedName>
        <fullName evidence="1">Uncharacterized protein</fullName>
    </submittedName>
</protein>